<comment type="caution">
    <text evidence="4">Lacks conserved residue(s) required for the propagation of feature annotation.</text>
</comment>
<keyword evidence="3 4" id="KW-1015">Disulfide bond</keyword>
<sequence length="304" mass="34208">MVWCGCLERDSVRGRWKFSSIHQMLDSCSLTESSVVCRQLGCGAALRADGNSVFGAGEGVVWLNRVECRGNEIHLWDCPLSLKKHTDCSHKEHAGLTCADLSVFTTSAALRTIAPLQTLSISPVLVIVLGVVLLLLLVPLLILIQRKRVMRRALSKRRHRMMTEAVYEEIQHRHNHFTQRVLLNLLLQTTEFLPENHRAAGSLISEELHSKYEDADELHSGKEFKTAYYDDVTNGSALKQEMVKEITPGYYDDVITDGLKPDHETEDTPESYDDVMTSGQNSDIKKDYDDVEEKSNKEGGHLAQ</sequence>
<feature type="compositionally biased region" description="Acidic residues" evidence="5">
    <location>
        <begin position="264"/>
        <end position="273"/>
    </location>
</feature>
<feature type="domain" description="SRCR" evidence="7">
    <location>
        <begin position="13"/>
        <end position="99"/>
    </location>
</feature>
<dbReference type="Gene3D" id="3.10.250.10">
    <property type="entry name" value="SRCR-like domain"/>
    <property type="match status" value="1"/>
</dbReference>
<name>A0ABR3NFA7_9TELE</name>
<proteinExistence type="predicted"/>
<evidence type="ECO:0000256" key="5">
    <source>
        <dbReference type="SAM" id="MobiDB-lite"/>
    </source>
</evidence>
<evidence type="ECO:0000313" key="9">
    <source>
        <dbReference type="Proteomes" id="UP001558613"/>
    </source>
</evidence>
<dbReference type="Proteomes" id="UP001558613">
    <property type="component" value="Unassembled WGS sequence"/>
</dbReference>
<dbReference type="SUPFAM" id="SSF56487">
    <property type="entry name" value="SRCR-like"/>
    <property type="match status" value="1"/>
</dbReference>
<dbReference type="PRINTS" id="PR00258">
    <property type="entry name" value="SPERACTRCPTR"/>
</dbReference>
<evidence type="ECO:0000256" key="6">
    <source>
        <dbReference type="SAM" id="Phobius"/>
    </source>
</evidence>
<dbReference type="PANTHER" id="PTHR19331">
    <property type="entry name" value="SCAVENGER RECEPTOR DOMAIN-CONTAINING"/>
    <property type="match status" value="1"/>
</dbReference>
<keyword evidence="2" id="KW-0677">Repeat</keyword>
<feature type="region of interest" description="Disordered" evidence="5">
    <location>
        <begin position="254"/>
        <end position="304"/>
    </location>
</feature>
<accession>A0ABR3NFA7</accession>
<gene>
    <name evidence="8" type="ORF">QQF64_035263</name>
</gene>
<dbReference type="Pfam" id="PF00530">
    <property type="entry name" value="SRCR"/>
    <property type="match status" value="1"/>
</dbReference>
<dbReference type="InterPro" id="IPR001190">
    <property type="entry name" value="SRCR"/>
</dbReference>
<evidence type="ECO:0000256" key="1">
    <source>
        <dbReference type="ARBA" id="ARBA00022729"/>
    </source>
</evidence>
<organism evidence="8 9">
    <name type="scientific">Cirrhinus molitorella</name>
    <name type="common">mud carp</name>
    <dbReference type="NCBI Taxonomy" id="172907"/>
    <lineage>
        <taxon>Eukaryota</taxon>
        <taxon>Metazoa</taxon>
        <taxon>Chordata</taxon>
        <taxon>Craniata</taxon>
        <taxon>Vertebrata</taxon>
        <taxon>Euteleostomi</taxon>
        <taxon>Actinopterygii</taxon>
        <taxon>Neopterygii</taxon>
        <taxon>Teleostei</taxon>
        <taxon>Ostariophysi</taxon>
        <taxon>Cypriniformes</taxon>
        <taxon>Cyprinidae</taxon>
        <taxon>Labeoninae</taxon>
        <taxon>Labeonini</taxon>
        <taxon>Cirrhinus</taxon>
    </lineage>
</organism>
<protein>
    <recommendedName>
        <fullName evidence="7">SRCR domain-containing protein</fullName>
    </recommendedName>
</protein>
<evidence type="ECO:0000256" key="2">
    <source>
        <dbReference type="ARBA" id="ARBA00022737"/>
    </source>
</evidence>
<comment type="caution">
    <text evidence="8">The sequence shown here is derived from an EMBL/GenBank/DDBJ whole genome shotgun (WGS) entry which is preliminary data.</text>
</comment>
<dbReference type="SMART" id="SM00202">
    <property type="entry name" value="SR"/>
    <property type="match status" value="1"/>
</dbReference>
<evidence type="ECO:0000259" key="7">
    <source>
        <dbReference type="PROSITE" id="PS50287"/>
    </source>
</evidence>
<dbReference type="InterPro" id="IPR036772">
    <property type="entry name" value="SRCR-like_dom_sf"/>
</dbReference>
<feature type="transmembrane region" description="Helical" evidence="6">
    <location>
        <begin position="121"/>
        <end position="144"/>
    </location>
</feature>
<feature type="disulfide bond" evidence="4">
    <location>
        <begin position="37"/>
        <end position="98"/>
    </location>
</feature>
<feature type="compositionally biased region" description="Basic and acidic residues" evidence="5">
    <location>
        <begin position="283"/>
        <end position="304"/>
    </location>
</feature>
<dbReference type="PANTHER" id="PTHR19331:SF468">
    <property type="entry name" value="SCAVENGER RECEPTOR CYSTEINE-RICH TYPE 1 PROTEIN M160"/>
    <property type="match status" value="1"/>
</dbReference>
<keyword evidence="6" id="KW-1133">Transmembrane helix</keyword>
<keyword evidence="6" id="KW-0472">Membrane</keyword>
<reference evidence="8 9" key="1">
    <citation type="submission" date="2023-09" db="EMBL/GenBank/DDBJ databases">
        <authorList>
            <person name="Wang M."/>
        </authorList>
    </citation>
    <scope>NUCLEOTIDE SEQUENCE [LARGE SCALE GENOMIC DNA]</scope>
    <source>
        <strain evidence="8">GT-2023</strain>
        <tissue evidence="8">Liver</tissue>
    </source>
</reference>
<keyword evidence="9" id="KW-1185">Reference proteome</keyword>
<dbReference type="PROSITE" id="PS50287">
    <property type="entry name" value="SRCR_2"/>
    <property type="match status" value="1"/>
</dbReference>
<feature type="disulfide bond" evidence="4">
    <location>
        <begin position="68"/>
        <end position="78"/>
    </location>
</feature>
<evidence type="ECO:0000256" key="3">
    <source>
        <dbReference type="ARBA" id="ARBA00023157"/>
    </source>
</evidence>
<keyword evidence="1" id="KW-0732">Signal</keyword>
<evidence type="ECO:0000313" key="8">
    <source>
        <dbReference type="EMBL" id="KAL1275640.1"/>
    </source>
</evidence>
<evidence type="ECO:0000256" key="4">
    <source>
        <dbReference type="PROSITE-ProRule" id="PRU00196"/>
    </source>
</evidence>
<keyword evidence="6" id="KW-0812">Transmembrane</keyword>
<dbReference type="EMBL" id="JAYMGO010000004">
    <property type="protein sequence ID" value="KAL1275640.1"/>
    <property type="molecule type" value="Genomic_DNA"/>
</dbReference>